<dbReference type="EC" id="1.1.1.179" evidence="4"/>
<dbReference type="PANTHER" id="PTHR22604:SF105">
    <property type="entry name" value="TRANS-1,2-DIHYDROBENZENE-1,2-DIOL DEHYDROGENASE"/>
    <property type="match status" value="1"/>
</dbReference>
<reference evidence="13" key="2">
    <citation type="submission" date="2020-05" db="UniProtKB">
        <authorList>
            <consortium name="EnsemblMetazoa"/>
        </authorList>
    </citation>
    <scope>IDENTIFICATION</scope>
    <source>
        <strain evidence="13">Indian</strain>
    </source>
</reference>
<feature type="domain" description="Gfo/Idh/MocA-like oxidoreductase N-terminal" evidence="11">
    <location>
        <begin position="4"/>
        <end position="122"/>
    </location>
</feature>
<evidence type="ECO:0000259" key="11">
    <source>
        <dbReference type="Pfam" id="PF01408"/>
    </source>
</evidence>
<dbReference type="Pfam" id="PF22725">
    <property type="entry name" value="GFO_IDH_MocA_C3"/>
    <property type="match status" value="1"/>
</dbReference>
<dbReference type="InterPro" id="IPR055170">
    <property type="entry name" value="GFO_IDH_MocA-like_dom"/>
</dbReference>
<dbReference type="OMA" id="HMSLYHL"/>
<dbReference type="VEuPathDB" id="VectorBase:ASTEI052402"/>
<sequence>MAPLRWAIVSAGTISHDFACAVSTLPATDHKLVAVGARGLENARKFAELHGIPRFYEGYEPIAKDPEVDVVYVGTVNNAHYEVSRMMLEAGKHVLCEKPLCVNRGQARALLDFARERGLFCMEAIWSRFFPSYIHLRERIARGDLGRIERVEVQFGFPLTHVERVRMKSLGGGTVLDLGVYTIQVAMWAFQAEPVKIDAAGQLNDEGVDVGITATLHFPGGGVANIKTSAIDKLPNTAVIIGTKGSITVRIGVIEHNSHERNIFTKIRVLFFFHFTTMKLHDFWCPVELTDIDGTVRSYPLPASKVECILLNSVGLRYEAEETRRRIVAGELESPSVSHKDSLAIAGVQDSIRKQIGVEMPEDYIFKN</sequence>
<dbReference type="VEuPathDB" id="VectorBase:ASTEI20_032548"/>
<reference evidence="14" key="1">
    <citation type="journal article" date="2014" name="Genome Biol.">
        <title>Genome analysis of a major urban malaria vector mosquito, Anopheles stephensi.</title>
        <authorList>
            <person name="Jiang X."/>
            <person name="Peery A."/>
            <person name="Hall A.B."/>
            <person name="Sharma A."/>
            <person name="Chen X.G."/>
            <person name="Waterhouse R.M."/>
            <person name="Komissarov A."/>
            <person name="Riehle M.M."/>
            <person name="Shouche Y."/>
            <person name="Sharakhova M.V."/>
            <person name="Lawson D."/>
            <person name="Pakpour N."/>
            <person name="Arensburger P."/>
            <person name="Davidson V.L."/>
            <person name="Eiglmeier K."/>
            <person name="Emrich S."/>
            <person name="George P."/>
            <person name="Kennedy R.C."/>
            <person name="Mane S.P."/>
            <person name="Maslen G."/>
            <person name="Oringanje C."/>
            <person name="Qi Y."/>
            <person name="Settlage R."/>
            <person name="Tojo M."/>
            <person name="Tubio J.M."/>
            <person name="Unger M.F."/>
            <person name="Wang B."/>
            <person name="Vernick K.D."/>
            <person name="Ribeiro J.M."/>
            <person name="James A.A."/>
            <person name="Michel K."/>
            <person name="Riehle M.A."/>
            <person name="Luckhart S."/>
            <person name="Sharakhov I.V."/>
            <person name="Tu Z."/>
        </authorList>
    </citation>
    <scope>NUCLEOTIDE SEQUENCE [LARGE SCALE GENOMIC DNA]</scope>
    <source>
        <strain evidence="14">Indian</strain>
    </source>
</reference>
<dbReference type="VEuPathDB" id="VectorBase:ASTE001469"/>
<evidence type="ECO:0000256" key="5">
    <source>
        <dbReference type="ARBA" id="ARBA00040603"/>
    </source>
</evidence>
<dbReference type="Proteomes" id="UP000076408">
    <property type="component" value="Unassembled WGS sequence"/>
</dbReference>
<proteinExistence type="inferred from homology"/>
<comment type="catalytic activity">
    <reaction evidence="9">
        <text>(1R,2R)-1,2-dihydrobenzene-1,2-diol + NADP(+) = catechol + NADPH + H(+)</text>
        <dbReference type="Rhea" id="RHEA:16729"/>
        <dbReference type="ChEBI" id="CHEBI:10702"/>
        <dbReference type="ChEBI" id="CHEBI:15378"/>
        <dbReference type="ChEBI" id="CHEBI:18135"/>
        <dbReference type="ChEBI" id="CHEBI:57783"/>
        <dbReference type="ChEBI" id="CHEBI:58349"/>
        <dbReference type="EC" id="1.3.1.20"/>
    </reaction>
</comment>
<dbReference type="Gene3D" id="3.30.360.10">
    <property type="entry name" value="Dihydrodipicolinate Reductase, domain 2"/>
    <property type="match status" value="1"/>
</dbReference>
<evidence type="ECO:0000259" key="12">
    <source>
        <dbReference type="Pfam" id="PF22725"/>
    </source>
</evidence>
<dbReference type="Pfam" id="PF01408">
    <property type="entry name" value="GFO_IDH_MocA"/>
    <property type="match status" value="1"/>
</dbReference>
<comment type="similarity">
    <text evidence="1">Belongs to the Gfo/Idh/MocA family.</text>
</comment>
<dbReference type="EnsemblMetazoa" id="ASTEI052402-RA">
    <property type="protein sequence ID" value="ASTEI052402-PA"/>
    <property type="gene ID" value="ASTEI052402"/>
</dbReference>
<feature type="domain" description="GFO/IDH/MocA-like oxidoreductase" evidence="12">
    <location>
        <begin position="134"/>
        <end position="247"/>
    </location>
</feature>
<evidence type="ECO:0000256" key="3">
    <source>
        <dbReference type="ARBA" id="ARBA00038853"/>
    </source>
</evidence>
<evidence type="ECO:0000256" key="8">
    <source>
        <dbReference type="ARBA" id="ARBA00043025"/>
    </source>
</evidence>
<comment type="catalytic activity">
    <reaction evidence="10">
        <text>D-xylose + NADP(+) = D-xylono-1,5-lactone + NADPH + H(+)</text>
        <dbReference type="Rhea" id="RHEA:22000"/>
        <dbReference type="ChEBI" id="CHEBI:15378"/>
        <dbReference type="ChEBI" id="CHEBI:15867"/>
        <dbReference type="ChEBI" id="CHEBI:53455"/>
        <dbReference type="ChEBI" id="CHEBI:57783"/>
        <dbReference type="ChEBI" id="CHEBI:58349"/>
        <dbReference type="EC" id="1.1.1.179"/>
    </reaction>
</comment>
<keyword evidence="14" id="KW-1185">Reference proteome</keyword>
<name>A0A182Y9V6_ANOST</name>
<evidence type="ECO:0000256" key="7">
    <source>
        <dbReference type="ARBA" id="ARBA00042988"/>
    </source>
</evidence>
<accession>A0A182Y9V6</accession>
<evidence type="ECO:0000256" key="2">
    <source>
        <dbReference type="ARBA" id="ARBA00023002"/>
    </source>
</evidence>
<dbReference type="GO" id="GO:0000166">
    <property type="term" value="F:nucleotide binding"/>
    <property type="evidence" value="ECO:0007669"/>
    <property type="project" value="InterPro"/>
</dbReference>
<evidence type="ECO:0000313" key="13">
    <source>
        <dbReference type="EnsemblMetazoa" id="ASTEI052402-PA"/>
    </source>
</evidence>
<dbReference type="InterPro" id="IPR050984">
    <property type="entry name" value="Gfo/Idh/MocA_domain"/>
</dbReference>
<evidence type="ECO:0000256" key="10">
    <source>
        <dbReference type="ARBA" id="ARBA00049233"/>
    </source>
</evidence>
<organism evidence="13 14">
    <name type="scientific">Anopheles stephensi</name>
    <name type="common">Indo-Pakistan malaria mosquito</name>
    <dbReference type="NCBI Taxonomy" id="30069"/>
    <lineage>
        <taxon>Eukaryota</taxon>
        <taxon>Metazoa</taxon>
        <taxon>Ecdysozoa</taxon>
        <taxon>Arthropoda</taxon>
        <taxon>Hexapoda</taxon>
        <taxon>Insecta</taxon>
        <taxon>Pterygota</taxon>
        <taxon>Neoptera</taxon>
        <taxon>Endopterygota</taxon>
        <taxon>Diptera</taxon>
        <taxon>Nematocera</taxon>
        <taxon>Culicoidea</taxon>
        <taxon>Culicidae</taxon>
        <taxon>Anophelinae</taxon>
        <taxon>Anopheles</taxon>
    </lineage>
</organism>
<evidence type="ECO:0000313" key="14">
    <source>
        <dbReference type="Proteomes" id="UP000076408"/>
    </source>
</evidence>
<evidence type="ECO:0000256" key="4">
    <source>
        <dbReference type="ARBA" id="ARBA00038984"/>
    </source>
</evidence>
<evidence type="ECO:0000256" key="6">
    <source>
        <dbReference type="ARBA" id="ARBA00042926"/>
    </source>
</evidence>
<dbReference type="GO" id="GO:0047115">
    <property type="term" value="F:trans-1,2-dihydrobenzene-1,2-diol dehydrogenase activity"/>
    <property type="evidence" value="ECO:0007669"/>
    <property type="project" value="UniProtKB-EC"/>
</dbReference>
<evidence type="ECO:0000256" key="1">
    <source>
        <dbReference type="ARBA" id="ARBA00010928"/>
    </source>
</evidence>
<keyword evidence="2" id="KW-0560">Oxidoreductase</keyword>
<dbReference type="EC" id="1.3.1.20" evidence="3"/>
<dbReference type="PANTHER" id="PTHR22604">
    <property type="entry name" value="OXIDOREDUCTASES"/>
    <property type="match status" value="1"/>
</dbReference>
<dbReference type="InterPro" id="IPR000683">
    <property type="entry name" value="Gfo/Idh/MocA-like_OxRdtase_N"/>
</dbReference>
<dbReference type="SUPFAM" id="SSF55347">
    <property type="entry name" value="Glyceraldehyde-3-phosphate dehydrogenase-like, C-terminal domain"/>
    <property type="match status" value="1"/>
</dbReference>
<dbReference type="AlphaFoldDB" id="A0A182Y9V6"/>
<dbReference type="Gene3D" id="3.40.50.720">
    <property type="entry name" value="NAD(P)-binding Rossmann-like Domain"/>
    <property type="match status" value="1"/>
</dbReference>
<evidence type="ECO:0000256" key="9">
    <source>
        <dbReference type="ARBA" id="ARBA00047423"/>
    </source>
</evidence>
<dbReference type="STRING" id="30069.A0A182Y9V6"/>
<protein>
    <recommendedName>
        <fullName evidence="5">Trans-1,2-dihydrobenzene-1,2-diol dehydrogenase</fullName>
        <ecNumber evidence="4">1.1.1.179</ecNumber>
        <ecNumber evidence="3">1.3.1.20</ecNumber>
    </recommendedName>
    <alternativeName>
        <fullName evidence="8">D-xylose 1-dehydrogenase</fullName>
    </alternativeName>
    <alternativeName>
        <fullName evidence="7">D-xylose-NADP dehydrogenase</fullName>
    </alternativeName>
    <alternativeName>
        <fullName evidence="6">Dimeric dihydrodiol dehydrogenase</fullName>
    </alternativeName>
</protein>
<dbReference type="SUPFAM" id="SSF51735">
    <property type="entry name" value="NAD(P)-binding Rossmann-fold domains"/>
    <property type="match status" value="1"/>
</dbReference>
<dbReference type="InterPro" id="IPR036291">
    <property type="entry name" value="NAD(P)-bd_dom_sf"/>
</dbReference>
<dbReference type="GO" id="GO:0047837">
    <property type="term" value="F:D-xylose 1-dehydrogenase (NADP+) activity"/>
    <property type="evidence" value="ECO:0007669"/>
    <property type="project" value="UniProtKB-EC"/>
</dbReference>